<dbReference type="Proteomes" id="UP000719766">
    <property type="component" value="Unassembled WGS sequence"/>
</dbReference>
<dbReference type="AlphaFoldDB" id="A0A9P7IYV5"/>
<keyword evidence="1" id="KW-0732">Signal</keyword>
<evidence type="ECO:0008006" key="4">
    <source>
        <dbReference type="Google" id="ProtNLM"/>
    </source>
</evidence>
<evidence type="ECO:0000313" key="3">
    <source>
        <dbReference type="Proteomes" id="UP000719766"/>
    </source>
</evidence>
<keyword evidence="3" id="KW-1185">Reference proteome</keyword>
<evidence type="ECO:0000256" key="1">
    <source>
        <dbReference type="SAM" id="SignalP"/>
    </source>
</evidence>
<sequence length="164" mass="18859">MNSHRLVFVVAATSSILIDIVGGRGNKSNNSGLCMREKSGENFALERVIWRLLSLLIGQPQDYVCRHSWRFVGDPCQDPLVNQCSTSPGRSARSITHESHRLQREFTEIHSNHRRVVDVICAGLLSESSRRLLDLRMFPVRRRARLSESSWRHWKSILLRGRRA</sequence>
<evidence type="ECO:0000313" key="2">
    <source>
        <dbReference type="EMBL" id="KAG1797683.1"/>
    </source>
</evidence>
<dbReference type="RefSeq" id="XP_041162636.1">
    <property type="nucleotide sequence ID" value="XM_041302430.1"/>
</dbReference>
<protein>
    <recommendedName>
        <fullName evidence="4">Secreted protein</fullName>
    </recommendedName>
</protein>
<reference evidence="2" key="1">
    <citation type="journal article" date="2020" name="New Phytol.">
        <title>Comparative genomics reveals dynamic genome evolution in host specialist ectomycorrhizal fungi.</title>
        <authorList>
            <person name="Lofgren L.A."/>
            <person name="Nguyen N.H."/>
            <person name="Vilgalys R."/>
            <person name="Ruytinx J."/>
            <person name="Liao H.L."/>
            <person name="Branco S."/>
            <person name="Kuo A."/>
            <person name="LaButti K."/>
            <person name="Lipzen A."/>
            <person name="Andreopoulos W."/>
            <person name="Pangilinan J."/>
            <person name="Riley R."/>
            <person name="Hundley H."/>
            <person name="Na H."/>
            <person name="Barry K."/>
            <person name="Grigoriev I.V."/>
            <person name="Stajich J.E."/>
            <person name="Kennedy P.G."/>
        </authorList>
    </citation>
    <scope>NUCLEOTIDE SEQUENCE</scope>
    <source>
        <strain evidence="2">S12</strain>
    </source>
</reference>
<name>A0A9P7IYV5_9AGAM</name>
<gene>
    <name evidence="2" type="ORF">HD556DRAFT_1354496</name>
</gene>
<feature type="signal peptide" evidence="1">
    <location>
        <begin position="1"/>
        <end position="23"/>
    </location>
</feature>
<dbReference type="EMBL" id="JABBWE010000015">
    <property type="protein sequence ID" value="KAG1797683.1"/>
    <property type="molecule type" value="Genomic_DNA"/>
</dbReference>
<proteinExistence type="predicted"/>
<dbReference type="GeneID" id="64596194"/>
<organism evidence="2 3">
    <name type="scientific">Suillus plorans</name>
    <dbReference type="NCBI Taxonomy" id="116603"/>
    <lineage>
        <taxon>Eukaryota</taxon>
        <taxon>Fungi</taxon>
        <taxon>Dikarya</taxon>
        <taxon>Basidiomycota</taxon>
        <taxon>Agaricomycotina</taxon>
        <taxon>Agaricomycetes</taxon>
        <taxon>Agaricomycetidae</taxon>
        <taxon>Boletales</taxon>
        <taxon>Suillineae</taxon>
        <taxon>Suillaceae</taxon>
        <taxon>Suillus</taxon>
    </lineage>
</organism>
<feature type="chain" id="PRO_5040362214" description="Secreted protein" evidence="1">
    <location>
        <begin position="24"/>
        <end position="164"/>
    </location>
</feature>
<accession>A0A9P7IYV5</accession>
<comment type="caution">
    <text evidence="2">The sequence shown here is derived from an EMBL/GenBank/DDBJ whole genome shotgun (WGS) entry which is preliminary data.</text>
</comment>